<keyword evidence="11" id="KW-1185">Reference proteome</keyword>
<dbReference type="InterPro" id="IPR020846">
    <property type="entry name" value="MFS_dom"/>
</dbReference>
<dbReference type="InterPro" id="IPR036259">
    <property type="entry name" value="MFS_trans_sf"/>
</dbReference>
<evidence type="ECO:0000256" key="6">
    <source>
        <dbReference type="ARBA" id="ARBA00022989"/>
    </source>
</evidence>
<evidence type="ECO:0000313" key="11">
    <source>
        <dbReference type="Proteomes" id="UP000276254"/>
    </source>
</evidence>
<dbReference type="PANTHER" id="PTHR43271:SF2">
    <property type="entry name" value="BLL2771 PROTEIN"/>
    <property type="match status" value="1"/>
</dbReference>
<feature type="transmembrane region" description="Helical" evidence="8">
    <location>
        <begin position="251"/>
        <end position="274"/>
    </location>
</feature>
<reference evidence="10 11" key="1">
    <citation type="submission" date="2018-09" db="EMBL/GenBank/DDBJ databases">
        <title>Sphingomonas peninsula sp. nov., isolated from fildes peninsula, Antarctic soil.</title>
        <authorList>
            <person name="Yingchao G."/>
        </authorList>
    </citation>
    <scope>NUCLEOTIDE SEQUENCE [LARGE SCALE GENOMIC DNA]</scope>
    <source>
        <strain evidence="10 11">YZ-8</strain>
    </source>
</reference>
<organism evidence="10 11">
    <name type="scientific">Sphingomonas paeninsulae</name>
    <dbReference type="NCBI Taxonomy" id="2319844"/>
    <lineage>
        <taxon>Bacteria</taxon>
        <taxon>Pseudomonadati</taxon>
        <taxon>Pseudomonadota</taxon>
        <taxon>Alphaproteobacteria</taxon>
        <taxon>Sphingomonadales</taxon>
        <taxon>Sphingomonadaceae</taxon>
        <taxon>Sphingomonas</taxon>
    </lineage>
</organism>
<feature type="transmembrane region" description="Helical" evidence="8">
    <location>
        <begin position="312"/>
        <end position="335"/>
    </location>
</feature>
<feature type="domain" description="Major facilitator superfamily (MFS) profile" evidence="9">
    <location>
        <begin position="11"/>
        <end position="397"/>
    </location>
</feature>
<keyword evidence="5 8" id="KW-0812">Transmembrane</keyword>
<dbReference type="GO" id="GO:0042910">
    <property type="term" value="F:xenobiotic transmembrane transporter activity"/>
    <property type="evidence" value="ECO:0007669"/>
    <property type="project" value="InterPro"/>
</dbReference>
<evidence type="ECO:0000256" key="8">
    <source>
        <dbReference type="RuleBase" id="RU365088"/>
    </source>
</evidence>
<dbReference type="PROSITE" id="PS00216">
    <property type="entry name" value="SUGAR_TRANSPORT_1"/>
    <property type="match status" value="1"/>
</dbReference>
<dbReference type="Gene3D" id="1.20.1720.10">
    <property type="entry name" value="Multidrug resistance protein D"/>
    <property type="match status" value="1"/>
</dbReference>
<proteinExistence type="inferred from homology"/>
<feature type="transmembrane region" description="Helical" evidence="8">
    <location>
        <begin position="168"/>
        <end position="186"/>
    </location>
</feature>
<dbReference type="RefSeq" id="WP_121153472.1">
    <property type="nucleotide sequence ID" value="NZ_CP032829.1"/>
</dbReference>
<keyword evidence="3 8" id="KW-0813">Transport</keyword>
<protein>
    <recommendedName>
        <fullName evidence="8">Bcr/CflA family efflux transporter</fullName>
    </recommendedName>
</protein>
<dbReference type="Proteomes" id="UP000276254">
    <property type="component" value="Chromosome"/>
</dbReference>
<dbReference type="GO" id="GO:0005886">
    <property type="term" value="C:plasma membrane"/>
    <property type="evidence" value="ECO:0007669"/>
    <property type="project" value="UniProtKB-SubCell"/>
</dbReference>
<dbReference type="InterPro" id="IPR005829">
    <property type="entry name" value="Sugar_transporter_CS"/>
</dbReference>
<comment type="subcellular location">
    <subcellularLocation>
        <location evidence="8">Cell inner membrane</location>
        <topology evidence="8">Multi-pass membrane protein</topology>
    </subcellularLocation>
    <subcellularLocation>
        <location evidence="1">Cell membrane</location>
        <topology evidence="1">Multi-pass membrane protein</topology>
    </subcellularLocation>
</comment>
<feature type="transmembrane region" description="Helical" evidence="8">
    <location>
        <begin position="374"/>
        <end position="393"/>
    </location>
</feature>
<accession>A0A494TH95</accession>
<feature type="transmembrane region" description="Helical" evidence="8">
    <location>
        <begin position="219"/>
        <end position="239"/>
    </location>
</feature>
<evidence type="ECO:0000256" key="2">
    <source>
        <dbReference type="ARBA" id="ARBA00006236"/>
    </source>
</evidence>
<feature type="transmembrane region" description="Helical" evidence="8">
    <location>
        <begin position="12"/>
        <end position="32"/>
    </location>
</feature>
<evidence type="ECO:0000256" key="1">
    <source>
        <dbReference type="ARBA" id="ARBA00004651"/>
    </source>
</evidence>
<evidence type="ECO:0000256" key="4">
    <source>
        <dbReference type="ARBA" id="ARBA00022475"/>
    </source>
</evidence>
<dbReference type="EMBL" id="CP032829">
    <property type="protein sequence ID" value="AYJ86814.1"/>
    <property type="molecule type" value="Genomic_DNA"/>
</dbReference>
<feature type="transmembrane region" description="Helical" evidence="8">
    <location>
        <begin position="79"/>
        <end position="99"/>
    </location>
</feature>
<feature type="transmembrane region" description="Helical" evidence="8">
    <location>
        <begin position="138"/>
        <end position="162"/>
    </location>
</feature>
<sequence>MASPTTAPGRTEFIVIVAGIMMTVAFAIDSMLPALPAIAHSLGVTIPNHQQFVITAFMIGFGVSQFFVGTLSDRYGRRGLMLGSLIAYTLFSIAAAIAPTFELLLLARFAQGAGAAGARVLVVSIVRDKFEGRAMAQVMSLAQVVFMAAPILAPTMGTLIIAIAPWRWIFIVLAVVGALLWAWVFLRLPETQHPEDRVPITRAQIIESFGIVLSDRQSVGYTIALTFMTCSIFGFLTSVQQIFDQIFHRPAFLAVGFAIMASTMAIASLVNARIVMRWGMRRIGHCALLAFTTFATLHVLVAVSGYETLTSFIVMQALMMGCFSLAVGNFGALAMEEVGHVAGTASSLQGSFSTIAGALGGSIVGQMFNGSTTPLYAGITIFGLGALIAVFVAERGKMFASHVAQK</sequence>
<dbReference type="OrthoDB" id="9800416at2"/>
<comment type="similarity">
    <text evidence="2 8">Belongs to the major facilitator superfamily. Bcr/CmlA family.</text>
</comment>
<dbReference type="PANTHER" id="PTHR43271">
    <property type="entry name" value="BLL2771 PROTEIN"/>
    <property type="match status" value="1"/>
</dbReference>
<dbReference type="KEGG" id="spha:D3Y57_13715"/>
<dbReference type="AlphaFoldDB" id="A0A494TH95"/>
<evidence type="ECO:0000259" key="9">
    <source>
        <dbReference type="PROSITE" id="PS50850"/>
    </source>
</evidence>
<dbReference type="InterPro" id="IPR011701">
    <property type="entry name" value="MFS"/>
</dbReference>
<dbReference type="SUPFAM" id="SSF103473">
    <property type="entry name" value="MFS general substrate transporter"/>
    <property type="match status" value="1"/>
</dbReference>
<keyword evidence="4" id="KW-1003">Cell membrane</keyword>
<evidence type="ECO:0000313" key="10">
    <source>
        <dbReference type="EMBL" id="AYJ86814.1"/>
    </source>
</evidence>
<feature type="transmembrane region" description="Helical" evidence="8">
    <location>
        <begin position="52"/>
        <end position="72"/>
    </location>
</feature>
<feature type="transmembrane region" description="Helical" evidence="8">
    <location>
        <begin position="347"/>
        <end position="368"/>
    </location>
</feature>
<dbReference type="Pfam" id="PF07690">
    <property type="entry name" value="MFS_1"/>
    <property type="match status" value="1"/>
</dbReference>
<dbReference type="GO" id="GO:1990961">
    <property type="term" value="P:xenobiotic detoxification by transmembrane export across the plasma membrane"/>
    <property type="evidence" value="ECO:0007669"/>
    <property type="project" value="InterPro"/>
</dbReference>
<evidence type="ECO:0000256" key="5">
    <source>
        <dbReference type="ARBA" id="ARBA00022692"/>
    </source>
</evidence>
<feature type="transmembrane region" description="Helical" evidence="8">
    <location>
        <begin position="105"/>
        <end position="126"/>
    </location>
</feature>
<evidence type="ECO:0000256" key="7">
    <source>
        <dbReference type="ARBA" id="ARBA00023136"/>
    </source>
</evidence>
<name>A0A494TH95_SPHPE</name>
<dbReference type="CDD" id="cd17320">
    <property type="entry name" value="MFS_MdfA_MDR_like"/>
    <property type="match status" value="1"/>
</dbReference>
<evidence type="ECO:0000256" key="3">
    <source>
        <dbReference type="ARBA" id="ARBA00022448"/>
    </source>
</evidence>
<dbReference type="NCBIfam" id="TIGR00710">
    <property type="entry name" value="efflux_Bcr_CflA"/>
    <property type="match status" value="1"/>
</dbReference>
<gene>
    <name evidence="10" type="ORF">D3Y57_13715</name>
</gene>
<keyword evidence="6 8" id="KW-1133">Transmembrane helix</keyword>
<feature type="transmembrane region" description="Helical" evidence="8">
    <location>
        <begin position="286"/>
        <end position="306"/>
    </location>
</feature>
<dbReference type="PROSITE" id="PS50850">
    <property type="entry name" value="MFS"/>
    <property type="match status" value="1"/>
</dbReference>
<dbReference type="InterPro" id="IPR004812">
    <property type="entry name" value="Efflux_drug-R_Bcr/CmlA"/>
</dbReference>
<keyword evidence="7 8" id="KW-0472">Membrane</keyword>
<keyword evidence="8" id="KW-0997">Cell inner membrane</keyword>